<dbReference type="Proteomes" id="UP001597201">
    <property type="component" value="Unassembled WGS sequence"/>
</dbReference>
<sequence length="54" mass="6445">MEFSHFIGYIVFMIIFTMGFWLMIFLAAFVVPYWLIGNLLEDRKLKRAAKKQKA</sequence>
<evidence type="ECO:0000256" key="1">
    <source>
        <dbReference type="SAM" id="Phobius"/>
    </source>
</evidence>
<keyword evidence="1" id="KW-0812">Transmembrane</keyword>
<evidence type="ECO:0000313" key="3">
    <source>
        <dbReference type="Proteomes" id="UP001597201"/>
    </source>
</evidence>
<keyword evidence="1" id="KW-1133">Transmembrane helix</keyword>
<organism evidence="2 3">
    <name type="scientific">Namhaeicola litoreus</name>
    <dbReference type="NCBI Taxonomy" id="1052145"/>
    <lineage>
        <taxon>Bacteria</taxon>
        <taxon>Pseudomonadati</taxon>
        <taxon>Bacteroidota</taxon>
        <taxon>Flavobacteriia</taxon>
        <taxon>Flavobacteriales</taxon>
        <taxon>Flavobacteriaceae</taxon>
        <taxon>Namhaeicola</taxon>
    </lineage>
</organism>
<gene>
    <name evidence="2" type="ORF">ACFQ39_10170</name>
</gene>
<dbReference type="EMBL" id="JBHTMY010000003">
    <property type="protein sequence ID" value="MFD1315983.1"/>
    <property type="molecule type" value="Genomic_DNA"/>
</dbReference>
<proteinExistence type="predicted"/>
<accession>A0ABW3Y2A0</accession>
<reference evidence="3" key="1">
    <citation type="journal article" date="2019" name="Int. J. Syst. Evol. Microbiol.">
        <title>The Global Catalogue of Microorganisms (GCM) 10K type strain sequencing project: providing services to taxonomists for standard genome sequencing and annotation.</title>
        <authorList>
            <consortium name="The Broad Institute Genomics Platform"/>
            <consortium name="The Broad Institute Genome Sequencing Center for Infectious Disease"/>
            <person name="Wu L."/>
            <person name="Ma J."/>
        </authorList>
    </citation>
    <scope>NUCLEOTIDE SEQUENCE [LARGE SCALE GENOMIC DNA]</scope>
    <source>
        <strain evidence="3">CCUG 61485</strain>
    </source>
</reference>
<feature type="transmembrane region" description="Helical" evidence="1">
    <location>
        <begin position="6"/>
        <end position="36"/>
    </location>
</feature>
<name>A0ABW3Y2A0_9FLAO</name>
<keyword evidence="1" id="KW-0472">Membrane</keyword>
<evidence type="ECO:0000313" key="2">
    <source>
        <dbReference type="EMBL" id="MFD1315983.1"/>
    </source>
</evidence>
<protein>
    <recommendedName>
        <fullName evidence="4">Fumarate hydratase</fullName>
    </recommendedName>
</protein>
<keyword evidence="3" id="KW-1185">Reference proteome</keyword>
<dbReference type="RefSeq" id="WP_377178675.1">
    <property type="nucleotide sequence ID" value="NZ_JBHTMY010000003.1"/>
</dbReference>
<comment type="caution">
    <text evidence="2">The sequence shown here is derived from an EMBL/GenBank/DDBJ whole genome shotgun (WGS) entry which is preliminary data.</text>
</comment>
<evidence type="ECO:0008006" key="4">
    <source>
        <dbReference type="Google" id="ProtNLM"/>
    </source>
</evidence>